<dbReference type="GO" id="GO:0005739">
    <property type="term" value="C:mitochondrion"/>
    <property type="evidence" value="ECO:0007669"/>
    <property type="project" value="TreeGrafter"/>
</dbReference>
<dbReference type="InterPro" id="IPR009075">
    <property type="entry name" value="AcylCo_DH/oxidase_C"/>
</dbReference>
<evidence type="ECO:0000313" key="11">
    <source>
        <dbReference type="Proteomes" id="UP000887574"/>
    </source>
</evidence>
<dbReference type="SUPFAM" id="SSF56645">
    <property type="entry name" value="Acyl-CoA dehydrogenase NM domain-like"/>
    <property type="match status" value="1"/>
</dbReference>
<dbReference type="InterPro" id="IPR036250">
    <property type="entry name" value="AcylCo_DH-like_C"/>
</dbReference>
<keyword evidence="5 7" id="KW-0560">Oxidoreductase</keyword>
<feature type="domain" description="Acyl-CoA dehydrogenase/oxidase C-terminal" evidence="8">
    <location>
        <begin position="271"/>
        <end position="420"/>
    </location>
</feature>
<feature type="domain" description="Acyl-CoA dehydrogenase/oxidase N-terminal" evidence="10">
    <location>
        <begin position="49"/>
        <end position="158"/>
    </location>
</feature>
<dbReference type="GO" id="GO:0050660">
    <property type="term" value="F:flavin adenine dinucleotide binding"/>
    <property type="evidence" value="ECO:0007669"/>
    <property type="project" value="InterPro"/>
</dbReference>
<evidence type="ECO:0000259" key="9">
    <source>
        <dbReference type="Pfam" id="PF02770"/>
    </source>
</evidence>
<dbReference type="Gene3D" id="2.40.110.10">
    <property type="entry name" value="Butyryl-CoA Dehydrogenase, subunit A, domain 2"/>
    <property type="match status" value="1"/>
</dbReference>
<keyword evidence="11" id="KW-1185">Reference proteome</keyword>
<evidence type="ECO:0000313" key="12">
    <source>
        <dbReference type="WBParaSite" id="jg14412"/>
    </source>
</evidence>
<protein>
    <submittedName>
        <fullName evidence="12">Uncharacterized protein</fullName>
    </submittedName>
</protein>
<dbReference type="InterPro" id="IPR013786">
    <property type="entry name" value="AcylCoA_DH/ox_N"/>
</dbReference>
<dbReference type="PIRSF" id="PIRSF016578">
    <property type="entry name" value="HsaA"/>
    <property type="match status" value="1"/>
</dbReference>
<reference evidence="12" key="1">
    <citation type="submission" date="2022-11" db="UniProtKB">
        <authorList>
            <consortium name="WormBaseParasite"/>
        </authorList>
    </citation>
    <scope>IDENTIFICATION</scope>
</reference>
<name>A0A915D039_9BILA</name>
<dbReference type="InterPro" id="IPR052547">
    <property type="entry name" value="Mito_Isobutyryl-CoADH"/>
</dbReference>
<dbReference type="Pfam" id="PF02771">
    <property type="entry name" value="Acyl-CoA_dh_N"/>
    <property type="match status" value="1"/>
</dbReference>
<dbReference type="InterPro" id="IPR006091">
    <property type="entry name" value="Acyl-CoA_Oxase/DH_mid-dom"/>
</dbReference>
<evidence type="ECO:0000256" key="7">
    <source>
        <dbReference type="RuleBase" id="RU362125"/>
    </source>
</evidence>
<dbReference type="InterPro" id="IPR009100">
    <property type="entry name" value="AcylCoA_DH/oxidase_NM_dom_sf"/>
</dbReference>
<evidence type="ECO:0000256" key="4">
    <source>
        <dbReference type="ARBA" id="ARBA00022827"/>
    </source>
</evidence>
<dbReference type="FunFam" id="1.10.540.10:FF:000026">
    <property type="entry name" value="Acyl-CoA dehydrogenase medium chain"/>
    <property type="match status" value="1"/>
</dbReference>
<evidence type="ECO:0000256" key="3">
    <source>
        <dbReference type="ARBA" id="ARBA00022630"/>
    </source>
</evidence>
<accession>A0A915D039</accession>
<dbReference type="Proteomes" id="UP000887574">
    <property type="component" value="Unplaced"/>
</dbReference>
<evidence type="ECO:0000259" key="8">
    <source>
        <dbReference type="Pfam" id="PF00441"/>
    </source>
</evidence>
<evidence type="ECO:0000256" key="2">
    <source>
        <dbReference type="ARBA" id="ARBA00009347"/>
    </source>
</evidence>
<evidence type="ECO:0000256" key="6">
    <source>
        <dbReference type="ARBA" id="ARBA00049552"/>
    </source>
</evidence>
<dbReference type="InterPro" id="IPR006089">
    <property type="entry name" value="Acyl-CoA_DH_CS"/>
</dbReference>
<dbReference type="GO" id="GO:0003995">
    <property type="term" value="F:acyl-CoA dehydrogenase activity"/>
    <property type="evidence" value="ECO:0007669"/>
    <property type="project" value="InterPro"/>
</dbReference>
<organism evidence="11 12">
    <name type="scientific">Ditylenchus dipsaci</name>
    <dbReference type="NCBI Taxonomy" id="166011"/>
    <lineage>
        <taxon>Eukaryota</taxon>
        <taxon>Metazoa</taxon>
        <taxon>Ecdysozoa</taxon>
        <taxon>Nematoda</taxon>
        <taxon>Chromadorea</taxon>
        <taxon>Rhabditida</taxon>
        <taxon>Tylenchina</taxon>
        <taxon>Tylenchomorpha</taxon>
        <taxon>Sphaerularioidea</taxon>
        <taxon>Anguinidae</taxon>
        <taxon>Anguininae</taxon>
        <taxon>Ditylenchus</taxon>
    </lineage>
</organism>
<dbReference type="Gene3D" id="1.10.540.10">
    <property type="entry name" value="Acyl-CoA dehydrogenase/oxidase, N-terminal domain"/>
    <property type="match status" value="1"/>
</dbReference>
<evidence type="ECO:0000256" key="5">
    <source>
        <dbReference type="ARBA" id="ARBA00023002"/>
    </source>
</evidence>
<dbReference type="InterPro" id="IPR037069">
    <property type="entry name" value="AcylCoA_DH/ox_N_sf"/>
</dbReference>
<comment type="catalytic activity">
    <reaction evidence="6">
        <text>(2S)-2-methylbutanoyl-CoA + oxidized [electron-transfer flavoprotein] + H(+) = (2E)-2-methylbut-2-enoyl-CoA + reduced [electron-transfer flavoprotein]</text>
        <dbReference type="Rhea" id="RHEA:48256"/>
        <dbReference type="Rhea" id="RHEA-COMP:10685"/>
        <dbReference type="Rhea" id="RHEA-COMP:10686"/>
        <dbReference type="ChEBI" id="CHEBI:15378"/>
        <dbReference type="ChEBI" id="CHEBI:57337"/>
        <dbReference type="ChEBI" id="CHEBI:57692"/>
        <dbReference type="ChEBI" id="CHEBI:58307"/>
        <dbReference type="ChEBI" id="CHEBI:88166"/>
    </reaction>
    <physiologicalReaction direction="left-to-right" evidence="6">
        <dbReference type="Rhea" id="RHEA:48257"/>
    </physiologicalReaction>
</comment>
<comment type="similarity">
    <text evidence="2 7">Belongs to the acyl-CoA dehydrogenase family.</text>
</comment>
<dbReference type="InterPro" id="IPR046373">
    <property type="entry name" value="Acyl-CoA_Oxase/DH_mid-dom_sf"/>
</dbReference>
<keyword evidence="4 7" id="KW-0274">FAD</keyword>
<dbReference type="FunFam" id="1.20.140.10:FF:000001">
    <property type="entry name" value="Acyl-CoA dehydrogenase"/>
    <property type="match status" value="1"/>
</dbReference>
<dbReference type="Pfam" id="PF02770">
    <property type="entry name" value="Acyl-CoA_dh_M"/>
    <property type="match status" value="1"/>
</dbReference>
<dbReference type="AlphaFoldDB" id="A0A915D039"/>
<dbReference type="Gene3D" id="1.20.140.10">
    <property type="entry name" value="Butyryl-CoA Dehydrogenase, subunit A, domain 3"/>
    <property type="match status" value="1"/>
</dbReference>
<evidence type="ECO:0000256" key="1">
    <source>
        <dbReference type="ARBA" id="ARBA00001974"/>
    </source>
</evidence>
<dbReference type="WBParaSite" id="jg14412">
    <property type="protein sequence ID" value="jg14412"/>
    <property type="gene ID" value="jg14412"/>
</dbReference>
<dbReference type="PANTHER" id="PTHR43831">
    <property type="entry name" value="ISOBUTYRYL-COA DEHYDROGENASE"/>
    <property type="match status" value="1"/>
</dbReference>
<proteinExistence type="inferred from homology"/>
<feature type="domain" description="Acyl-CoA oxidase/dehydrogenase middle" evidence="9">
    <location>
        <begin position="165"/>
        <end position="259"/>
    </location>
</feature>
<sequence length="429" mass="47288">MAFSLCKTFSLRNSANAGLILKQYNASVSSKRQRSYVADQIFFSHLGLTSEQIEIQKMAKDFAQKELYPNMDKYDAKGELPMDALKKAGEVGFGAIYCDDKFGGAGLNRFDSALVFEQLAAGCTSTAAYISVHNMVPWMIDEYGSEELKKKYIPDLASFNKLASYCLTEPDSGSDSAALRTSAKKDGDHYIVNGSKAFISGSGSSQVYLVMMRHEGQPGPKGIFCLLMTPDMPGFHLGKDERKLGWCTQPTRIITFEDVRVPISNRIGGENQGFSIAMAGLNGGRVNIGACSLGAAQMSLDLAIEHLKVRKAFGKPLAEFQWNQFKLAEMATKLITSRLIVREAAKHLTENTPHAASMSAMSKYYATEEAFNVVNMAIQMFGGYGILKDYPMQQYLRDCRVHQIIEGTNEVMRMVVGRDLLTNANHLTG</sequence>
<dbReference type="PROSITE" id="PS00072">
    <property type="entry name" value="ACYL_COA_DH_1"/>
    <property type="match status" value="1"/>
</dbReference>
<dbReference type="Pfam" id="PF00441">
    <property type="entry name" value="Acyl-CoA_dh_1"/>
    <property type="match status" value="1"/>
</dbReference>
<keyword evidence="3 7" id="KW-0285">Flavoprotein</keyword>
<dbReference type="SUPFAM" id="SSF47203">
    <property type="entry name" value="Acyl-CoA dehydrogenase C-terminal domain-like"/>
    <property type="match status" value="1"/>
</dbReference>
<dbReference type="PANTHER" id="PTHR43831:SF1">
    <property type="entry name" value="ISOBUTYRYL-COA DEHYDROGENASE, MITOCHONDRIAL"/>
    <property type="match status" value="1"/>
</dbReference>
<comment type="cofactor">
    <cofactor evidence="1 7">
        <name>FAD</name>
        <dbReference type="ChEBI" id="CHEBI:57692"/>
    </cofactor>
</comment>
<evidence type="ECO:0000259" key="10">
    <source>
        <dbReference type="Pfam" id="PF02771"/>
    </source>
</evidence>